<name>A0A644V2X9_9ZZZZ</name>
<keyword evidence="2" id="KW-0378">Hydrolase</keyword>
<dbReference type="SUPFAM" id="SSF52972">
    <property type="entry name" value="ITPase-like"/>
    <property type="match status" value="1"/>
</dbReference>
<organism evidence="3">
    <name type="scientific">bioreactor metagenome</name>
    <dbReference type="NCBI Taxonomy" id="1076179"/>
    <lineage>
        <taxon>unclassified sequences</taxon>
        <taxon>metagenomes</taxon>
        <taxon>ecological metagenomes</taxon>
    </lineage>
</organism>
<dbReference type="GO" id="GO:0047429">
    <property type="term" value="F:nucleoside triphosphate diphosphatase activity"/>
    <property type="evidence" value="ECO:0007669"/>
    <property type="project" value="InterPro"/>
</dbReference>
<dbReference type="HAMAP" id="MF_00528">
    <property type="entry name" value="Maf"/>
    <property type="match status" value="1"/>
</dbReference>
<dbReference type="CDD" id="cd00555">
    <property type="entry name" value="Maf"/>
    <property type="match status" value="1"/>
</dbReference>
<dbReference type="Pfam" id="PF02545">
    <property type="entry name" value="Maf"/>
    <property type="match status" value="1"/>
</dbReference>
<dbReference type="EMBL" id="VSSQ01000202">
    <property type="protein sequence ID" value="MPL85233.1"/>
    <property type="molecule type" value="Genomic_DNA"/>
</dbReference>
<dbReference type="InterPro" id="IPR003697">
    <property type="entry name" value="Maf-like"/>
</dbReference>
<proteinExistence type="inferred from homology"/>
<evidence type="ECO:0000256" key="1">
    <source>
        <dbReference type="ARBA" id="ARBA00001968"/>
    </source>
</evidence>
<dbReference type="InterPro" id="IPR029001">
    <property type="entry name" value="ITPase-like_fam"/>
</dbReference>
<gene>
    <name evidence="3" type="primary">maf_10</name>
    <name evidence="3" type="ORF">SDC9_31201</name>
</gene>
<dbReference type="PANTHER" id="PTHR43213:SF5">
    <property type="entry name" value="BIFUNCTIONAL DTTP_UTP PYROPHOSPHATASE_METHYLTRANSFERASE PROTEIN-RELATED"/>
    <property type="match status" value="1"/>
</dbReference>
<dbReference type="Gene3D" id="3.90.950.10">
    <property type="match status" value="1"/>
</dbReference>
<reference evidence="3" key="1">
    <citation type="submission" date="2019-08" db="EMBL/GenBank/DDBJ databases">
        <authorList>
            <person name="Kucharzyk K."/>
            <person name="Murdoch R.W."/>
            <person name="Higgins S."/>
            <person name="Loffler F."/>
        </authorList>
    </citation>
    <scope>NUCLEOTIDE SEQUENCE</scope>
</reference>
<comment type="cofactor">
    <cofactor evidence="1">
        <name>a divalent metal cation</name>
        <dbReference type="ChEBI" id="CHEBI:60240"/>
    </cofactor>
</comment>
<evidence type="ECO:0000256" key="2">
    <source>
        <dbReference type="ARBA" id="ARBA00022801"/>
    </source>
</evidence>
<sequence length="201" mass="22850">MRNLVHMMTDRILIVASASPRRHQLIAGLDIPYNVEISGHTEEVYDTSVNINSVPLYLAKMKSLYFGRELKEEEILLTADTLVICEGEILGKPSNREEATKMLMKLSGKAHNVITGVYLRSIKGEKGFSASTVVYFKTLSEEEIDYYVEHYKPYDKAGAYGAQEWIGYMAIEKIEGSYFNVMGLPVQKLYNELQIFIDQGY</sequence>
<dbReference type="PIRSF" id="PIRSF006305">
    <property type="entry name" value="Maf"/>
    <property type="match status" value="1"/>
</dbReference>
<comment type="caution">
    <text evidence="3">The sequence shown here is derived from an EMBL/GenBank/DDBJ whole genome shotgun (WGS) entry which is preliminary data.</text>
</comment>
<dbReference type="NCBIfam" id="TIGR00172">
    <property type="entry name" value="maf"/>
    <property type="match status" value="1"/>
</dbReference>
<dbReference type="PANTHER" id="PTHR43213">
    <property type="entry name" value="BIFUNCTIONAL DTTP/UTP PYROPHOSPHATASE/METHYLTRANSFERASE PROTEIN-RELATED"/>
    <property type="match status" value="1"/>
</dbReference>
<evidence type="ECO:0000313" key="3">
    <source>
        <dbReference type="EMBL" id="MPL85233.1"/>
    </source>
</evidence>
<accession>A0A644V2X9</accession>
<protein>
    <submittedName>
        <fullName evidence="3">Septum formation protein Maf</fullName>
    </submittedName>
</protein>
<dbReference type="AlphaFoldDB" id="A0A644V2X9"/>